<evidence type="ECO:0000256" key="1">
    <source>
        <dbReference type="PROSITE-ProRule" id="PRU00176"/>
    </source>
</evidence>
<dbReference type="EMBL" id="JBHFFA010000008">
    <property type="protein sequence ID" value="KAL2608833.1"/>
    <property type="molecule type" value="Genomic_DNA"/>
</dbReference>
<dbReference type="Proteomes" id="UP001605036">
    <property type="component" value="Unassembled WGS sequence"/>
</dbReference>
<dbReference type="PANTHER" id="PTHR48034">
    <property type="entry name" value="TRANSFORMER-2 SEX-DETERMINING PROTEIN-RELATED"/>
    <property type="match status" value="1"/>
</dbReference>
<feature type="compositionally biased region" description="Basic and acidic residues" evidence="2">
    <location>
        <begin position="37"/>
        <end position="46"/>
    </location>
</feature>
<dbReference type="GO" id="GO:0003723">
    <property type="term" value="F:RNA binding"/>
    <property type="evidence" value="ECO:0007669"/>
    <property type="project" value="UniProtKB-UniRule"/>
</dbReference>
<comment type="caution">
    <text evidence="4">The sequence shown here is derived from an EMBL/GenBank/DDBJ whole genome shotgun (WGS) entry which is preliminary data.</text>
</comment>
<proteinExistence type="predicted"/>
<keyword evidence="1" id="KW-0694">RNA-binding</keyword>
<evidence type="ECO:0000313" key="4">
    <source>
        <dbReference type="EMBL" id="KAL2608833.1"/>
    </source>
</evidence>
<evidence type="ECO:0000259" key="3">
    <source>
        <dbReference type="PROSITE" id="PS50102"/>
    </source>
</evidence>
<evidence type="ECO:0000256" key="2">
    <source>
        <dbReference type="SAM" id="MobiDB-lite"/>
    </source>
</evidence>
<evidence type="ECO:0000313" key="5">
    <source>
        <dbReference type="Proteomes" id="UP001605036"/>
    </source>
</evidence>
<protein>
    <recommendedName>
        <fullName evidence="3">RRM domain-containing protein</fullName>
    </recommendedName>
</protein>
<reference evidence="4 5" key="1">
    <citation type="submission" date="2024-09" db="EMBL/GenBank/DDBJ databases">
        <title>Chromosome-scale assembly of Riccia fluitans.</title>
        <authorList>
            <person name="Paukszto L."/>
            <person name="Sawicki J."/>
            <person name="Karawczyk K."/>
            <person name="Piernik-Szablinska J."/>
            <person name="Szczecinska M."/>
            <person name="Mazdziarz M."/>
        </authorList>
    </citation>
    <scope>NUCLEOTIDE SEQUENCE [LARGE SCALE GENOMIC DNA]</scope>
    <source>
        <strain evidence="4">Rf_01</strain>
        <tissue evidence="4">Aerial parts of the thallus</tissue>
    </source>
</reference>
<feature type="region of interest" description="Disordered" evidence="2">
    <location>
        <begin position="1"/>
        <end position="62"/>
    </location>
</feature>
<gene>
    <name evidence="4" type="ORF">R1flu_027406</name>
</gene>
<dbReference type="SMART" id="SM00360">
    <property type="entry name" value="RRM"/>
    <property type="match status" value="1"/>
</dbReference>
<dbReference type="InterPro" id="IPR050441">
    <property type="entry name" value="RBM"/>
</dbReference>
<dbReference type="InterPro" id="IPR000504">
    <property type="entry name" value="RRM_dom"/>
</dbReference>
<feature type="domain" description="RRM" evidence="3">
    <location>
        <begin position="63"/>
        <end position="141"/>
    </location>
</feature>
<accession>A0ABD1XMS0</accession>
<sequence>MADSPRHRRSERYSRSPSPRDRPERSRSRSPPRRSPPPRERVERSRSRSPSRRFRHDALNPGNNLYVTGLSTRVNEKDLEEHFSREGKVLECRLVLDPRTRESRGFGFVTMEHLEDAERCIKYLNRSTLEGRMITVEKNYDVPHFFADRQELFFRQIIESQNCQADAAAWPVASGAPLNVNNLLQICCRALSTVHPLQHEQTQTDLGQLYNNWLKSSLHPHYATSRIKTR</sequence>
<name>A0ABD1XMS0_9MARC</name>
<dbReference type="SUPFAM" id="SSF54928">
    <property type="entry name" value="RNA-binding domain, RBD"/>
    <property type="match status" value="1"/>
</dbReference>
<dbReference type="Gene3D" id="3.30.70.330">
    <property type="match status" value="1"/>
</dbReference>
<dbReference type="InterPro" id="IPR012677">
    <property type="entry name" value="Nucleotide-bd_a/b_plait_sf"/>
</dbReference>
<dbReference type="CDD" id="cd00590">
    <property type="entry name" value="RRM_SF"/>
    <property type="match status" value="1"/>
</dbReference>
<keyword evidence="5" id="KW-1185">Reference proteome</keyword>
<dbReference type="AlphaFoldDB" id="A0ABD1XMS0"/>
<dbReference type="Pfam" id="PF00076">
    <property type="entry name" value="RRM_1"/>
    <property type="match status" value="1"/>
</dbReference>
<feature type="compositionally biased region" description="Basic residues" evidence="2">
    <location>
        <begin position="1"/>
        <end position="10"/>
    </location>
</feature>
<dbReference type="PROSITE" id="PS50102">
    <property type="entry name" value="RRM"/>
    <property type="match status" value="1"/>
</dbReference>
<feature type="compositionally biased region" description="Basic and acidic residues" evidence="2">
    <location>
        <begin position="11"/>
        <end position="27"/>
    </location>
</feature>
<organism evidence="4 5">
    <name type="scientific">Riccia fluitans</name>
    <dbReference type="NCBI Taxonomy" id="41844"/>
    <lineage>
        <taxon>Eukaryota</taxon>
        <taxon>Viridiplantae</taxon>
        <taxon>Streptophyta</taxon>
        <taxon>Embryophyta</taxon>
        <taxon>Marchantiophyta</taxon>
        <taxon>Marchantiopsida</taxon>
        <taxon>Marchantiidae</taxon>
        <taxon>Marchantiales</taxon>
        <taxon>Ricciaceae</taxon>
        <taxon>Riccia</taxon>
    </lineage>
</organism>
<dbReference type="InterPro" id="IPR035979">
    <property type="entry name" value="RBD_domain_sf"/>
</dbReference>